<gene>
    <name evidence="5" type="primary">srp19</name>
    <name evidence="6" type="ORF">HA299_03455</name>
</gene>
<dbReference type="GO" id="GO:0008312">
    <property type="term" value="F:7S RNA binding"/>
    <property type="evidence" value="ECO:0007669"/>
    <property type="project" value="UniProtKB-UniRule"/>
</dbReference>
<comment type="function">
    <text evidence="5">Involved in targeting and insertion of nascent membrane proteins into the cytoplasmic membrane. Binds directly to 7S RNA and mediates binding of the 54 kDa subunit of the SRP.</text>
</comment>
<name>A0A832VX86_9EURY</name>
<evidence type="ECO:0000256" key="5">
    <source>
        <dbReference type="HAMAP-Rule" id="MF_00305"/>
    </source>
</evidence>
<proteinExistence type="inferred from homology"/>
<comment type="caution">
    <text evidence="6">The sequence shown here is derived from an EMBL/GenBank/DDBJ whole genome shotgun (WGS) entry which is preliminary data.</text>
</comment>
<dbReference type="InterPro" id="IPR022938">
    <property type="entry name" value="SRP19_arc-type"/>
</dbReference>
<reference evidence="6" key="1">
    <citation type="journal article" date="2020" name="bioRxiv">
        <title>A rank-normalized archaeal taxonomy based on genome phylogeny resolves widespread incomplete and uneven classifications.</title>
        <authorList>
            <person name="Rinke C."/>
            <person name="Chuvochina M."/>
            <person name="Mussig A.J."/>
            <person name="Chaumeil P.-A."/>
            <person name="Waite D.W."/>
            <person name="Whitman W.B."/>
            <person name="Parks D.H."/>
            <person name="Hugenholtz P."/>
        </authorList>
    </citation>
    <scope>NUCLEOTIDE SEQUENCE</scope>
    <source>
        <strain evidence="6">UBA12518</strain>
    </source>
</reference>
<dbReference type="GO" id="GO:0006617">
    <property type="term" value="P:SRP-dependent cotranslational protein targeting to membrane, signal sequence recognition"/>
    <property type="evidence" value="ECO:0007669"/>
    <property type="project" value="TreeGrafter"/>
</dbReference>
<sequence length="99" mass="11864">MPERDHHVLWTCYFDARCTRAMGRRVPRRLATKEVSVEELSRACEQLGLSPRAEEGARHPRTWWMMEGRVLVEKRMPKQRLIREVARRIKDMKNTIQHP</sequence>
<dbReference type="RefSeq" id="WP_042687874.1">
    <property type="nucleotide sequence ID" value="NZ_DUIH01000011.1"/>
</dbReference>
<keyword evidence="5" id="KW-0694">RNA-binding</keyword>
<dbReference type="GO" id="GO:0048500">
    <property type="term" value="C:signal recognition particle"/>
    <property type="evidence" value="ECO:0007669"/>
    <property type="project" value="UniProtKB-UniRule"/>
</dbReference>
<keyword evidence="3 5" id="KW-0733">Signal recognition particle</keyword>
<dbReference type="PANTHER" id="PTHR17453">
    <property type="entry name" value="SIGNAL RECOGNITION PARTICLE 19 KD PROTEIN"/>
    <property type="match status" value="1"/>
</dbReference>
<dbReference type="Pfam" id="PF01922">
    <property type="entry name" value="SRP19"/>
    <property type="match status" value="1"/>
</dbReference>
<protein>
    <recommendedName>
        <fullName evidence="5">Signal recognition particle 19 kDa protein</fullName>
        <shortName evidence="5">SRP19</shortName>
    </recommendedName>
</protein>
<dbReference type="Gene3D" id="3.30.56.30">
    <property type="entry name" value="Signal recognition particle, SRP19-like subunit"/>
    <property type="match status" value="1"/>
</dbReference>
<dbReference type="PANTHER" id="PTHR17453:SF0">
    <property type="entry name" value="SIGNAL RECOGNITION PARTICLE 19 KDA PROTEIN"/>
    <property type="match status" value="1"/>
</dbReference>
<comment type="subunit">
    <text evidence="5">Part of the signal recognition particle protein translocation system, which is composed of SRP and FtsY. Archaeal SRP consists of a 7S RNA molecule of 300 nucleotides and two protein subunits: SRP54 and SRP19.</text>
</comment>
<accession>A0A832VX86</accession>
<dbReference type="SUPFAM" id="SSF69695">
    <property type="entry name" value="SRP19"/>
    <property type="match status" value="1"/>
</dbReference>
<dbReference type="HAMAP" id="MF_00305">
    <property type="entry name" value="SRP19"/>
    <property type="match status" value="1"/>
</dbReference>
<keyword evidence="2 5" id="KW-0963">Cytoplasm</keyword>
<dbReference type="InterPro" id="IPR002778">
    <property type="entry name" value="Signal_recog_particle_SRP19"/>
</dbReference>
<comment type="subcellular location">
    <subcellularLocation>
        <location evidence="1 5">Cytoplasm</location>
    </subcellularLocation>
</comment>
<dbReference type="EMBL" id="DUIH01000011">
    <property type="protein sequence ID" value="HIH69662.1"/>
    <property type="molecule type" value="Genomic_DNA"/>
</dbReference>
<keyword evidence="4 5" id="KW-0687">Ribonucleoprotein</keyword>
<evidence type="ECO:0000256" key="3">
    <source>
        <dbReference type="ARBA" id="ARBA00023135"/>
    </source>
</evidence>
<dbReference type="AlphaFoldDB" id="A0A832VX86"/>
<evidence type="ECO:0000256" key="2">
    <source>
        <dbReference type="ARBA" id="ARBA00022490"/>
    </source>
</evidence>
<evidence type="ECO:0000256" key="4">
    <source>
        <dbReference type="ARBA" id="ARBA00023274"/>
    </source>
</evidence>
<dbReference type="Proteomes" id="UP000600363">
    <property type="component" value="Unassembled WGS sequence"/>
</dbReference>
<dbReference type="InterPro" id="IPR036521">
    <property type="entry name" value="SRP19-like_sf"/>
</dbReference>
<evidence type="ECO:0000313" key="6">
    <source>
        <dbReference type="EMBL" id="HIH69662.1"/>
    </source>
</evidence>
<evidence type="ECO:0000313" key="7">
    <source>
        <dbReference type="Proteomes" id="UP000600363"/>
    </source>
</evidence>
<evidence type="ECO:0000256" key="1">
    <source>
        <dbReference type="ARBA" id="ARBA00004496"/>
    </source>
</evidence>
<comment type="similarity">
    <text evidence="5">Belongs to the SRP19 family.</text>
</comment>
<organism evidence="6 7">
    <name type="scientific">Methermicoccus shengliensis</name>
    <dbReference type="NCBI Taxonomy" id="660064"/>
    <lineage>
        <taxon>Archaea</taxon>
        <taxon>Methanobacteriati</taxon>
        <taxon>Methanobacteriota</taxon>
        <taxon>Stenosarchaea group</taxon>
        <taxon>Methanomicrobia</taxon>
        <taxon>Methanosarcinales</taxon>
        <taxon>Methermicoccaceae</taxon>
        <taxon>Methermicoccus</taxon>
    </lineage>
</organism>